<reference evidence="1 2" key="1">
    <citation type="submission" date="2018-05" db="EMBL/GenBank/DDBJ databases">
        <authorList>
            <person name="Lanie J.A."/>
            <person name="Ng W.-L."/>
            <person name="Kazmierczak K.M."/>
            <person name="Andrzejewski T.M."/>
            <person name="Davidsen T.M."/>
            <person name="Wayne K.J."/>
            <person name="Tettelin H."/>
            <person name="Glass J.I."/>
            <person name="Rusch D."/>
            <person name="Podicherti R."/>
            <person name="Tsui H.-C.T."/>
            <person name="Winkler M.E."/>
        </authorList>
    </citation>
    <scope>NUCLEOTIDE SEQUENCE [LARGE SCALE GENOMIC DNA]</scope>
    <source>
        <strain evidence="1 2">BUT-10</strain>
    </source>
</reference>
<sequence>MDESVEVPGALWRAEQPRVWRLARAALDFTVDQVALGLTGLKSLDALIVLAVNQANIASLTRDVDARYAYGGLSAPAPDESRRPVSIHAIAQSMQIPFETVRRRIHHLEAMGACRQEARGVVIPASYLSSPAYLQDVLAAHERMRRLYFDLADASVLDPLPPSNYLPADEAPVRAAARLLSDFLLRIADILVRRTEDTVAGLILAAVIADAIRTGRNPESPPGLTASEAARRLGLPAETVRRRLTQLHLAGHCQRDASARFSVRLDPDDAAMEAFVAELAATLQRLMAGLAERGVIESWVNPQSPAALRGLAS</sequence>
<name>A0A328BBP9_9CAUL</name>
<dbReference type="InterPro" id="IPR036388">
    <property type="entry name" value="WH-like_DNA-bd_sf"/>
</dbReference>
<dbReference type="Gene3D" id="1.10.10.10">
    <property type="entry name" value="Winged helix-like DNA-binding domain superfamily/Winged helix DNA-binding domain"/>
    <property type="match status" value="1"/>
</dbReference>
<organism evidence="1 2">
    <name type="scientific">Phenylobacterium kunshanense</name>
    <dbReference type="NCBI Taxonomy" id="1445034"/>
    <lineage>
        <taxon>Bacteria</taxon>
        <taxon>Pseudomonadati</taxon>
        <taxon>Pseudomonadota</taxon>
        <taxon>Alphaproteobacteria</taxon>
        <taxon>Caulobacterales</taxon>
        <taxon>Caulobacteraceae</taxon>
        <taxon>Phenylobacterium</taxon>
    </lineage>
</organism>
<proteinExistence type="predicted"/>
<dbReference type="OrthoDB" id="7549698at2"/>
<evidence type="ECO:0000313" key="1">
    <source>
        <dbReference type="EMBL" id="RAK62518.1"/>
    </source>
</evidence>
<dbReference type="RefSeq" id="WP_111278035.1">
    <property type="nucleotide sequence ID" value="NZ_QFYS01000011.1"/>
</dbReference>
<dbReference type="Proteomes" id="UP000249524">
    <property type="component" value="Unassembled WGS sequence"/>
</dbReference>
<dbReference type="EMBL" id="QFYS01000011">
    <property type="protein sequence ID" value="RAK62518.1"/>
    <property type="molecule type" value="Genomic_DNA"/>
</dbReference>
<keyword evidence="2" id="KW-1185">Reference proteome</keyword>
<gene>
    <name evidence="1" type="ORF">DJ019_19055</name>
</gene>
<comment type="caution">
    <text evidence="1">The sequence shown here is derived from an EMBL/GenBank/DDBJ whole genome shotgun (WGS) entry which is preliminary data.</text>
</comment>
<protein>
    <recommendedName>
        <fullName evidence="3">HTH iclR-type domain-containing protein</fullName>
    </recommendedName>
</protein>
<dbReference type="AlphaFoldDB" id="A0A328BBP9"/>
<accession>A0A328BBP9</accession>
<evidence type="ECO:0000313" key="2">
    <source>
        <dbReference type="Proteomes" id="UP000249524"/>
    </source>
</evidence>
<evidence type="ECO:0008006" key="3">
    <source>
        <dbReference type="Google" id="ProtNLM"/>
    </source>
</evidence>